<proteinExistence type="predicted"/>
<evidence type="ECO:0000313" key="2">
    <source>
        <dbReference type="Proteomes" id="UP000765509"/>
    </source>
</evidence>
<dbReference type="EMBL" id="AVOT02054465">
    <property type="protein sequence ID" value="MBW0549173.1"/>
    <property type="molecule type" value="Genomic_DNA"/>
</dbReference>
<dbReference type="PANTHER" id="PTHR11439:SF463">
    <property type="entry name" value="REVERSE TRANSCRIPTASE TY1_COPIA-TYPE DOMAIN-CONTAINING PROTEIN"/>
    <property type="match status" value="1"/>
</dbReference>
<reference evidence="1" key="1">
    <citation type="submission" date="2021-03" db="EMBL/GenBank/DDBJ databases">
        <title>Draft genome sequence of rust myrtle Austropuccinia psidii MF-1, a brazilian biotype.</title>
        <authorList>
            <person name="Quecine M.C."/>
            <person name="Pachon D.M.R."/>
            <person name="Bonatelli M.L."/>
            <person name="Correr F.H."/>
            <person name="Franceschini L.M."/>
            <person name="Leite T.F."/>
            <person name="Margarido G.R.A."/>
            <person name="Almeida C.A."/>
            <person name="Ferrarezi J.A."/>
            <person name="Labate C.A."/>
        </authorList>
    </citation>
    <scope>NUCLEOTIDE SEQUENCE</scope>
    <source>
        <strain evidence="1">MF-1</strain>
    </source>
</reference>
<dbReference type="OrthoDB" id="3344688at2759"/>
<comment type="caution">
    <text evidence="1">The sequence shown here is derived from an EMBL/GenBank/DDBJ whole genome shotgun (WGS) entry which is preliminary data.</text>
</comment>
<protein>
    <recommendedName>
        <fullName evidence="3">Reverse transcriptase Ty1/copia-type domain-containing protein</fullName>
    </recommendedName>
</protein>
<sequence>MLGIKIIQQPDTITLTQSHYIDSLLEIYGMTNCKHTVTPLIPNMHLEAASRTDQEEFASLKINYQSAVGSLSYLSTATQPYLSYSVSTFSQFLENPGLQHCKAFVHVLKYLKGTSEIGLVYKKTHQNYQSPIPTPTGETVG</sequence>
<organism evidence="1 2">
    <name type="scientific">Austropuccinia psidii MF-1</name>
    <dbReference type="NCBI Taxonomy" id="1389203"/>
    <lineage>
        <taxon>Eukaryota</taxon>
        <taxon>Fungi</taxon>
        <taxon>Dikarya</taxon>
        <taxon>Basidiomycota</taxon>
        <taxon>Pucciniomycotina</taxon>
        <taxon>Pucciniomycetes</taxon>
        <taxon>Pucciniales</taxon>
        <taxon>Sphaerophragmiaceae</taxon>
        <taxon>Austropuccinia</taxon>
    </lineage>
</organism>
<dbReference type="Proteomes" id="UP000765509">
    <property type="component" value="Unassembled WGS sequence"/>
</dbReference>
<keyword evidence="2" id="KW-1185">Reference proteome</keyword>
<evidence type="ECO:0000313" key="1">
    <source>
        <dbReference type="EMBL" id="MBW0549173.1"/>
    </source>
</evidence>
<evidence type="ECO:0008006" key="3">
    <source>
        <dbReference type="Google" id="ProtNLM"/>
    </source>
</evidence>
<dbReference type="AlphaFoldDB" id="A0A9Q3ISA2"/>
<name>A0A9Q3ISA2_9BASI</name>
<gene>
    <name evidence="1" type="ORF">O181_088888</name>
</gene>
<accession>A0A9Q3ISA2</accession>
<dbReference type="PANTHER" id="PTHR11439">
    <property type="entry name" value="GAG-POL-RELATED RETROTRANSPOSON"/>
    <property type="match status" value="1"/>
</dbReference>